<evidence type="ECO:0000313" key="2">
    <source>
        <dbReference type="Proteomes" id="UP000070544"/>
    </source>
</evidence>
<name>A0A139AQ74_GONPJ</name>
<sequence>MWKKKALVDTVSRILPPSINKRPVNAIDGNSDSNLRDSGTHDLRNVKSFLKDLRLRFENDMPLSTHPTRAREDGRKIGRHLKFFDLVSRALQSLPTLESASMSQSLIDLCSEVLELHRSAESSDQLLASAVARRFILDIGKLGQKGVEWAEMLFREWCKNFTGTESVGERVYEAMAEVYAKNGMSVESINVLHHLRQRLSVRCIPSKQASSVIRSLCHHHRSNGFAEPNHPSLSAALALYEEVYGEHSAGHTSPLQHEAFTRSEPSLSILNVLLASLVASSHPKSSTVFAHILSLQSSCGILPNVSTASILVSASTNPSDILTTLNTARGWGCLSSDSLGVAAVKQWARVCREGGARVEDLTRFAGWTDREFDRGASVQWGPVVRNTLIQELAKSGSSRAALTIRRSWDMRLKFKVPLSRKTALAVLHGVSDGNSSLSGAECFDVALEVNPTGPMNSEILKALICALGRTGNVDAVLEVWDFARGVRKSEWRHLPKALSEQQMPGSSPTIMEASLTALEQHPELAIHVLRTAPVETPKHRRVRTVSPASILRTATQRKHASVVPTLLASLVGTGHAGEASTDLLVTELRGLAGRLGKEGRMAEQVASVLVKEAKSVHSGEDVDDALDLLEGWVGLIDDTKRGQ</sequence>
<organism evidence="1 2">
    <name type="scientific">Gonapodya prolifera (strain JEL478)</name>
    <name type="common">Monoblepharis prolifera</name>
    <dbReference type="NCBI Taxonomy" id="1344416"/>
    <lineage>
        <taxon>Eukaryota</taxon>
        <taxon>Fungi</taxon>
        <taxon>Fungi incertae sedis</taxon>
        <taxon>Chytridiomycota</taxon>
        <taxon>Chytridiomycota incertae sedis</taxon>
        <taxon>Monoblepharidomycetes</taxon>
        <taxon>Monoblepharidales</taxon>
        <taxon>Gonapodyaceae</taxon>
        <taxon>Gonapodya</taxon>
    </lineage>
</organism>
<evidence type="ECO:0000313" key="1">
    <source>
        <dbReference type="EMBL" id="KXS18907.1"/>
    </source>
</evidence>
<gene>
    <name evidence="1" type="ORF">M427DRAFT_53388</name>
</gene>
<dbReference type="Proteomes" id="UP000070544">
    <property type="component" value="Unassembled WGS sequence"/>
</dbReference>
<accession>A0A139AQ74</accession>
<proteinExistence type="predicted"/>
<keyword evidence="2" id="KW-1185">Reference proteome</keyword>
<dbReference type="EMBL" id="KQ965740">
    <property type="protein sequence ID" value="KXS18907.1"/>
    <property type="molecule type" value="Genomic_DNA"/>
</dbReference>
<reference evidence="1 2" key="1">
    <citation type="journal article" date="2015" name="Genome Biol. Evol.">
        <title>Phylogenomic analyses indicate that early fungi evolved digesting cell walls of algal ancestors of land plants.</title>
        <authorList>
            <person name="Chang Y."/>
            <person name="Wang S."/>
            <person name="Sekimoto S."/>
            <person name="Aerts A.L."/>
            <person name="Choi C."/>
            <person name="Clum A."/>
            <person name="LaButti K.M."/>
            <person name="Lindquist E.A."/>
            <person name="Yee Ngan C."/>
            <person name="Ohm R.A."/>
            <person name="Salamov A.A."/>
            <person name="Grigoriev I.V."/>
            <person name="Spatafora J.W."/>
            <person name="Berbee M.L."/>
        </authorList>
    </citation>
    <scope>NUCLEOTIDE SEQUENCE [LARGE SCALE GENOMIC DNA]</scope>
    <source>
        <strain evidence="1 2">JEL478</strain>
    </source>
</reference>
<protein>
    <submittedName>
        <fullName evidence="1">Uncharacterized protein</fullName>
    </submittedName>
</protein>
<dbReference type="AlphaFoldDB" id="A0A139AQ74"/>